<comment type="similarity">
    <text evidence="2">Belongs to the purine-cytosine permease (2.A.39) family.</text>
</comment>
<gene>
    <name evidence="9" type="ORF">ACFPJ4_05985</name>
</gene>
<name>A0ABW0NSB4_9MICO</name>
<feature type="region of interest" description="Disordered" evidence="7">
    <location>
        <begin position="56"/>
        <end position="293"/>
    </location>
</feature>
<dbReference type="Gene3D" id="1.10.4160.10">
    <property type="entry name" value="Hydantoin permease"/>
    <property type="match status" value="1"/>
</dbReference>
<reference evidence="10" key="1">
    <citation type="journal article" date="2019" name="Int. J. Syst. Evol. Microbiol.">
        <title>The Global Catalogue of Microorganisms (GCM) 10K type strain sequencing project: providing services to taxonomists for standard genome sequencing and annotation.</title>
        <authorList>
            <consortium name="The Broad Institute Genomics Platform"/>
            <consortium name="The Broad Institute Genome Sequencing Center for Infectious Disease"/>
            <person name="Wu L."/>
            <person name="Ma J."/>
        </authorList>
    </citation>
    <scope>NUCLEOTIDE SEQUENCE [LARGE SCALE GENOMIC DNA]</scope>
    <source>
        <strain evidence="10">CGMCC 4.6997</strain>
    </source>
</reference>
<feature type="transmembrane region" description="Helical" evidence="8">
    <location>
        <begin position="875"/>
        <end position="897"/>
    </location>
</feature>
<feature type="transmembrane region" description="Helical" evidence="8">
    <location>
        <begin position="657"/>
        <end position="681"/>
    </location>
</feature>
<comment type="caution">
    <text evidence="9">The sequence shown here is derived from an EMBL/GenBank/DDBJ whole genome shotgun (WGS) entry which is preliminary data.</text>
</comment>
<feature type="transmembrane region" description="Helical" evidence="8">
    <location>
        <begin position="1032"/>
        <end position="1055"/>
    </location>
</feature>
<feature type="region of interest" description="Disordered" evidence="7">
    <location>
        <begin position="1"/>
        <end position="42"/>
    </location>
</feature>
<feature type="compositionally biased region" description="Low complexity" evidence="7">
    <location>
        <begin position="143"/>
        <end position="167"/>
    </location>
</feature>
<evidence type="ECO:0000256" key="1">
    <source>
        <dbReference type="ARBA" id="ARBA00004141"/>
    </source>
</evidence>
<dbReference type="InterPro" id="IPR001248">
    <property type="entry name" value="Pur-cyt_permease"/>
</dbReference>
<dbReference type="EMBL" id="JBHSMG010000001">
    <property type="protein sequence ID" value="MFC5501789.1"/>
    <property type="molecule type" value="Genomic_DNA"/>
</dbReference>
<feature type="transmembrane region" description="Helical" evidence="8">
    <location>
        <begin position="990"/>
        <end position="1011"/>
    </location>
</feature>
<organism evidence="9 10">
    <name type="scientific">Lysinimonas soli</name>
    <dbReference type="NCBI Taxonomy" id="1074233"/>
    <lineage>
        <taxon>Bacteria</taxon>
        <taxon>Bacillati</taxon>
        <taxon>Actinomycetota</taxon>
        <taxon>Actinomycetes</taxon>
        <taxon>Micrococcales</taxon>
        <taxon>Microbacteriaceae</taxon>
        <taxon>Lysinimonas</taxon>
    </lineage>
</organism>
<evidence type="ECO:0000256" key="6">
    <source>
        <dbReference type="ARBA" id="ARBA00023136"/>
    </source>
</evidence>
<keyword evidence="4 8" id="KW-0812">Transmembrane</keyword>
<feature type="transmembrane region" description="Helical" evidence="8">
    <location>
        <begin position="772"/>
        <end position="794"/>
    </location>
</feature>
<feature type="compositionally biased region" description="Basic and acidic residues" evidence="7">
    <location>
        <begin position="120"/>
        <end position="129"/>
    </location>
</feature>
<keyword evidence="3" id="KW-0813">Transport</keyword>
<dbReference type="Pfam" id="PF02133">
    <property type="entry name" value="Transp_cyt_pur"/>
    <property type="match status" value="1"/>
</dbReference>
<evidence type="ECO:0000313" key="10">
    <source>
        <dbReference type="Proteomes" id="UP001596039"/>
    </source>
</evidence>
<feature type="transmembrane region" description="Helical" evidence="8">
    <location>
        <begin position="687"/>
        <end position="709"/>
    </location>
</feature>
<dbReference type="InterPro" id="IPR026030">
    <property type="entry name" value="Pur-cyt_permease_Fcy2/21/22"/>
</dbReference>
<accession>A0ABW0NSB4</accession>
<feature type="region of interest" description="Disordered" evidence="7">
    <location>
        <begin position="384"/>
        <end position="486"/>
    </location>
</feature>
<evidence type="ECO:0000256" key="3">
    <source>
        <dbReference type="ARBA" id="ARBA00022448"/>
    </source>
</evidence>
<feature type="compositionally biased region" description="Low complexity" evidence="7">
    <location>
        <begin position="198"/>
        <end position="223"/>
    </location>
</feature>
<proteinExistence type="inferred from homology"/>
<keyword evidence="5 8" id="KW-1133">Transmembrane helix</keyword>
<feature type="transmembrane region" description="Helical" evidence="8">
    <location>
        <begin position="801"/>
        <end position="822"/>
    </location>
</feature>
<dbReference type="Proteomes" id="UP001596039">
    <property type="component" value="Unassembled WGS sequence"/>
</dbReference>
<evidence type="ECO:0000256" key="5">
    <source>
        <dbReference type="ARBA" id="ARBA00022989"/>
    </source>
</evidence>
<dbReference type="PANTHER" id="PTHR31806">
    <property type="entry name" value="PURINE-CYTOSINE PERMEASE FCY2-RELATED"/>
    <property type="match status" value="1"/>
</dbReference>
<feature type="transmembrane region" description="Helical" evidence="8">
    <location>
        <begin position="926"/>
        <end position="948"/>
    </location>
</feature>
<feature type="transmembrane region" description="Helical" evidence="8">
    <location>
        <begin position="960"/>
        <end position="984"/>
    </location>
</feature>
<feature type="compositionally biased region" description="Polar residues" evidence="7">
    <location>
        <begin position="132"/>
        <end position="141"/>
    </location>
</feature>
<dbReference type="PANTHER" id="PTHR31806:SF1">
    <property type="entry name" value="PURINE-CYTOSINE PERMEASE FCY2-RELATED"/>
    <property type="match status" value="1"/>
</dbReference>
<keyword evidence="10" id="KW-1185">Reference proteome</keyword>
<evidence type="ECO:0000256" key="2">
    <source>
        <dbReference type="ARBA" id="ARBA00008974"/>
    </source>
</evidence>
<feature type="compositionally biased region" description="Pro residues" evidence="7">
    <location>
        <begin position="460"/>
        <end position="478"/>
    </location>
</feature>
<keyword evidence="6 8" id="KW-0472">Membrane</keyword>
<evidence type="ECO:0000256" key="7">
    <source>
        <dbReference type="SAM" id="MobiDB-lite"/>
    </source>
</evidence>
<feature type="transmembrane region" description="Helical" evidence="8">
    <location>
        <begin position="834"/>
        <end position="854"/>
    </location>
</feature>
<feature type="compositionally biased region" description="Low complexity" evidence="7">
    <location>
        <begin position="405"/>
        <end position="418"/>
    </location>
</feature>
<evidence type="ECO:0000313" key="9">
    <source>
        <dbReference type="EMBL" id="MFC5501789.1"/>
    </source>
</evidence>
<comment type="subcellular location">
    <subcellularLocation>
        <location evidence="1">Membrane</location>
        <topology evidence="1">Multi-pass membrane protein</topology>
    </subcellularLocation>
</comment>
<evidence type="ECO:0000256" key="8">
    <source>
        <dbReference type="SAM" id="Phobius"/>
    </source>
</evidence>
<feature type="compositionally biased region" description="Pro residues" evidence="7">
    <location>
        <begin position="243"/>
        <end position="255"/>
    </location>
</feature>
<dbReference type="RefSeq" id="WP_386739393.1">
    <property type="nucleotide sequence ID" value="NZ_JBHSMG010000001.1"/>
</dbReference>
<feature type="compositionally biased region" description="Acidic residues" evidence="7">
    <location>
        <begin position="1"/>
        <end position="10"/>
    </location>
</feature>
<evidence type="ECO:0000256" key="4">
    <source>
        <dbReference type="ARBA" id="ARBA00022692"/>
    </source>
</evidence>
<feature type="transmembrane region" description="Helical" evidence="8">
    <location>
        <begin position="1075"/>
        <end position="1096"/>
    </location>
</feature>
<protein>
    <submittedName>
        <fullName evidence="9">Cytosine permease</fullName>
    </submittedName>
</protein>
<sequence>MTEGYPDEGAPDAASDATSEPPMIRRSSFTPPPPDTEPPTFDDDALAEAMAAEVRPYTEPIRLPMMSPPVGSEVAGPPPPVTPATVPSAPGQASRPPSAAEAGLEVEPAVDLEGASTLEAIERLERELRMLSTTGTASTPLVQPEAPAAQPAETPATQHEAPAASAPEPGPSPTGSEPGGPGVLPWLAPPTPSTPAEDLLAAPLPVTPADPVDLPTTTTAPPTNAIPDYPAASHFFPRGYDPIVPPPPAEAPAPPIADVAGSEVPFGAPQATSTPTFGEVPPGPLPGTDALGWNAAPEAAAPEPTFAPEAAIAESVLTPEPAIAPEPLVMPEPPVMSEVTAPDTVQPAVPEALAWFTPPAAPAVADAAPIPGLPPVDASLIEPALAATLPPLDEAPPEPESRPWTAPEPAEEPAATATPAPPVVPVAPAQSEGPAADLPVAVPISTTPPTEPEPPDWLDAPPPVYSPPELVEPPPFVDTPPASAVESVPPITASTMSALPMPLPTDQPNIADRAELPPPPGYENIPILSGDAAAAPVGAATRDPFESLVASPAASPVEQPSSFDHDDDDVIDAVDRVGGAETGVDALVSGAAPVSASDADAAEPAAPLSEPVASARLPEGEAALVGAKVQQPPAFEIETAGVEPTALDLRAGRASRLFWLWFAANSSVISVGLGAVLLGTGMSLRQAIVATLAGVAISFLPLGLGTLAGKRSGQPTMIVSRASFGHAGNILPALLAVVTRVLWGGALLWLLATAVAQVLVGAGLDAGLGTTILQLVGLVVGFVIVTVVAVFGYGFVAKVQLVLSIVSGLLIVGTVALTAQHLDFGTALTVPDGSWLLVVPGAVLVFSVVGLAWVHSSSDLARYQRPAGFGGSSMLWATFGATLPPFLLIAWGAMLAASDHALATSLARNPLTAIATLLPAWYPAPLLAAAALGLLSAAILTIYSGGFAVQAVGLRIRRSIGTLVSALLVLVAAAALLFLVADFGALARDLLTTIAVPVAAWAGIFASEMMIRTRRFHTPSLLAPGGIYPQIRWVNFLGLIVVSLIGLGLISSTAAGLSWEGFLFGPLGAGSGSPFATSDIGVFVALLLGLAVPLAAGVPAIRRQERTAVA</sequence>